<dbReference type="PANTHER" id="PTHR24109">
    <property type="entry name" value="LEUCINE-RICH REPEAT-CONTAINING PROTEIN 31"/>
    <property type="match status" value="1"/>
</dbReference>
<reference evidence="1" key="1">
    <citation type="submission" date="2021-04" db="EMBL/GenBank/DDBJ databases">
        <authorList>
            <consortium name="Wellcome Sanger Institute Data Sharing"/>
        </authorList>
    </citation>
    <scope>NUCLEOTIDE SEQUENCE [LARGE SCALE GENOMIC DNA]</scope>
</reference>
<dbReference type="GeneTree" id="ENSGT00730000111293"/>
<protein>
    <recommendedName>
        <fullName evidence="3">Leucine rich repeat containing 31</fullName>
    </recommendedName>
</protein>
<reference evidence="1" key="2">
    <citation type="submission" date="2025-08" db="UniProtKB">
        <authorList>
            <consortium name="Ensembl"/>
        </authorList>
    </citation>
    <scope>IDENTIFICATION</scope>
</reference>
<dbReference type="Proteomes" id="UP000265040">
    <property type="component" value="Chromosome 2"/>
</dbReference>
<keyword evidence="2" id="KW-1185">Reference proteome</keyword>
<reference evidence="1" key="3">
    <citation type="submission" date="2025-09" db="UniProtKB">
        <authorList>
            <consortium name="Ensembl"/>
        </authorList>
    </citation>
    <scope>IDENTIFICATION</scope>
</reference>
<dbReference type="PANTHER" id="PTHR24109:SF3">
    <property type="entry name" value="LEUCINE-RICH REPEAT-CONTAINING PROTEIN 31"/>
    <property type="match status" value="1"/>
</dbReference>
<dbReference type="InterPro" id="IPR032675">
    <property type="entry name" value="LRR_dom_sf"/>
</dbReference>
<evidence type="ECO:0000313" key="2">
    <source>
        <dbReference type="Proteomes" id="UP000265040"/>
    </source>
</evidence>
<dbReference type="SMART" id="SM00368">
    <property type="entry name" value="LRR_RI"/>
    <property type="match status" value="4"/>
</dbReference>
<organism evidence="1 2">
    <name type="scientific">Anabas testudineus</name>
    <name type="common">Climbing perch</name>
    <name type="synonym">Anthias testudineus</name>
    <dbReference type="NCBI Taxonomy" id="64144"/>
    <lineage>
        <taxon>Eukaryota</taxon>
        <taxon>Metazoa</taxon>
        <taxon>Chordata</taxon>
        <taxon>Craniata</taxon>
        <taxon>Vertebrata</taxon>
        <taxon>Euteleostomi</taxon>
        <taxon>Actinopterygii</taxon>
        <taxon>Neopterygii</taxon>
        <taxon>Teleostei</taxon>
        <taxon>Neoteleostei</taxon>
        <taxon>Acanthomorphata</taxon>
        <taxon>Anabantaria</taxon>
        <taxon>Anabantiformes</taxon>
        <taxon>Anabantoidei</taxon>
        <taxon>Anabantidae</taxon>
        <taxon>Anabas</taxon>
    </lineage>
</organism>
<dbReference type="SUPFAM" id="SSF52047">
    <property type="entry name" value="RNI-like"/>
    <property type="match status" value="1"/>
</dbReference>
<dbReference type="Pfam" id="PF13516">
    <property type="entry name" value="LRR_6"/>
    <property type="match status" value="2"/>
</dbReference>
<proteinExistence type="predicted"/>
<dbReference type="InterPro" id="IPR001611">
    <property type="entry name" value="Leu-rich_rpt"/>
</dbReference>
<gene>
    <name evidence="1" type="primary">LRRC31</name>
</gene>
<accession>A0A7N6AF82</accession>
<dbReference type="AlphaFoldDB" id="A0A7N6AF82"/>
<dbReference type="InterPro" id="IPR042419">
    <property type="entry name" value="LRC31"/>
</dbReference>
<evidence type="ECO:0008006" key="3">
    <source>
        <dbReference type="Google" id="ProtNLM"/>
    </source>
</evidence>
<sequence>MSQIRRKRTTSEPYSMRQKTLDHLWKLYSVLGRCEEVTVLHFNQRVSFGNGSTTKQFSFMLCFLTGEALSCLPLLEILDLSWNSSVGGGVLQSLLGKLHPTLRELHLVACQLTAADASALGGSLPRLRSMRELDLSCNKGLAGGLRNLTLHLPHLTHLESLDLHLCCLSQADLEALIQVLSSLTALTQLNVSSNKEAGGVVHQLVSALPLTQVRQLPLNSCSLNEESYTALALAVPFLRSVDVSWCKVVGGRLALLLDALQPSVILELRLSSCELNTDDLWHLAAVCRRGCLSSLRLLDLSYNGSVGGDGWAALFAAGGLASLEDVDLSLRPSTSASCSAWLPALLCSVPRLPALTRLAAQRWKISSKERQQLNHCLRKKTHFFCL</sequence>
<dbReference type="Gene3D" id="3.80.10.10">
    <property type="entry name" value="Ribonuclease Inhibitor"/>
    <property type="match status" value="1"/>
</dbReference>
<evidence type="ECO:0000313" key="1">
    <source>
        <dbReference type="Ensembl" id="ENSATEP00000046588.1"/>
    </source>
</evidence>
<dbReference type="Ensembl" id="ENSATET00000064048.1">
    <property type="protein sequence ID" value="ENSATEP00000046588.1"/>
    <property type="gene ID" value="ENSATEG00000021387.3"/>
</dbReference>
<name>A0A7N6AF82_ANATE</name>